<dbReference type="Proteomes" id="UP000070483">
    <property type="component" value="Unassembled WGS sequence"/>
</dbReference>
<comment type="caution">
    <text evidence="4">The sequence shown here is derived from an EMBL/GenBank/DDBJ whole genome shotgun (WGS) entry which is preliminary data.</text>
</comment>
<dbReference type="InterPro" id="IPR035287">
    <property type="entry name" value="DUF5362"/>
</dbReference>
<sequence length="354" mass="39993">MDNNFSDNRNSFLDMTFLNSINWISVIHKIIGIILMIQGVLTSLTIIGAIIGIPIIFAGKNLFASGGNLSDYKFSKSMNEIKKFFINYKKYWKVIFMIYIAGIVSILLFIVILVFSVINASKALPKSNPNDGIASISTTNDNNTNTTNTTTDQPSNDQSAPELDELHKLMEEVVTNGDTDALNKYSKEQLRLLRNTLYAEKGYIFTGDLKSYFESKPWYHGTVADQDTIQLTDYEKAFINAVREKEGLPNINNDGSVSQTQTSNDSGEELDELHEVMDEVVNGNESVLENYSKEKLRLLRNTLYAEKGYIFTGDLRGYFNSKPWYHGHISNQDSIPLSSEEKVFVDAIKKYESQ</sequence>
<evidence type="ECO:0000256" key="1">
    <source>
        <dbReference type="SAM" id="MobiDB-lite"/>
    </source>
</evidence>
<feature type="domain" description="YARHG" evidence="3">
    <location>
        <begin position="273"/>
        <end position="353"/>
    </location>
</feature>
<keyword evidence="2" id="KW-0472">Membrane</keyword>
<evidence type="ECO:0000313" key="5">
    <source>
        <dbReference type="Proteomes" id="UP000070483"/>
    </source>
</evidence>
<feature type="transmembrane region" description="Helical" evidence="2">
    <location>
        <begin position="91"/>
        <end position="118"/>
    </location>
</feature>
<dbReference type="SMART" id="SM01324">
    <property type="entry name" value="YARHG"/>
    <property type="match status" value="2"/>
</dbReference>
<organism evidence="4 5">
    <name type="scientific">Leptotrichia wadei</name>
    <dbReference type="NCBI Taxonomy" id="157687"/>
    <lineage>
        <taxon>Bacteria</taxon>
        <taxon>Fusobacteriati</taxon>
        <taxon>Fusobacteriota</taxon>
        <taxon>Fusobacteriia</taxon>
        <taxon>Fusobacteriales</taxon>
        <taxon>Leptotrichiaceae</taxon>
        <taxon>Leptotrichia</taxon>
    </lineage>
</organism>
<feature type="domain" description="YARHG" evidence="3">
    <location>
        <begin position="166"/>
        <end position="247"/>
    </location>
</feature>
<feature type="region of interest" description="Disordered" evidence="1">
    <location>
        <begin position="134"/>
        <end position="161"/>
    </location>
</feature>
<dbReference type="Pfam" id="PF17319">
    <property type="entry name" value="DUF5362"/>
    <property type="match status" value="1"/>
</dbReference>
<dbReference type="STRING" id="157687.HMPREF3180_02339"/>
<dbReference type="AlphaFoldDB" id="A0A133ZVJ8"/>
<feature type="compositionally biased region" description="Low complexity" evidence="1">
    <location>
        <begin position="138"/>
        <end position="152"/>
    </location>
</feature>
<keyword evidence="4" id="KW-0966">Cell projection</keyword>
<dbReference type="OrthoDB" id="353549at2"/>
<dbReference type="EMBL" id="LSDD01000173">
    <property type="protein sequence ID" value="KXB59463.1"/>
    <property type="molecule type" value="Genomic_DNA"/>
</dbReference>
<name>A0A133ZVJ8_9FUSO</name>
<dbReference type="PATRIC" id="fig|157687.3.peg.2347"/>
<gene>
    <name evidence="4" type="ORF">HMPREF3180_02339</name>
</gene>
<dbReference type="RefSeq" id="WP_060918751.1">
    <property type="nucleotide sequence ID" value="NZ_KQ960118.1"/>
</dbReference>
<proteinExistence type="predicted"/>
<accession>A0A133ZVJ8</accession>
<keyword evidence="4" id="KW-0969">Cilium</keyword>
<evidence type="ECO:0000313" key="4">
    <source>
        <dbReference type="EMBL" id="KXB59463.1"/>
    </source>
</evidence>
<protein>
    <submittedName>
        <fullName evidence="4">Putative flagellar protein FliS</fullName>
    </submittedName>
</protein>
<reference evidence="5" key="1">
    <citation type="submission" date="2016-01" db="EMBL/GenBank/DDBJ databases">
        <authorList>
            <person name="Mitreva M."/>
            <person name="Pepin K.H."/>
            <person name="Mihindukulasuriya K.A."/>
            <person name="Fulton R."/>
            <person name="Fronick C."/>
            <person name="O'Laughlin M."/>
            <person name="Miner T."/>
            <person name="Herter B."/>
            <person name="Rosa B.A."/>
            <person name="Cordes M."/>
            <person name="Tomlinson C."/>
            <person name="Wollam A."/>
            <person name="Palsikar V.B."/>
            <person name="Mardis E.R."/>
            <person name="Wilson R.K."/>
        </authorList>
    </citation>
    <scope>NUCLEOTIDE SEQUENCE [LARGE SCALE GENOMIC DNA]</scope>
    <source>
        <strain evidence="5">KA00185</strain>
    </source>
</reference>
<dbReference type="Pfam" id="PF13308">
    <property type="entry name" value="YARHG"/>
    <property type="match status" value="2"/>
</dbReference>
<feature type="transmembrane region" description="Helical" evidence="2">
    <location>
        <begin position="46"/>
        <end position="70"/>
    </location>
</feature>
<dbReference type="Gene3D" id="1.20.58.1690">
    <property type="match status" value="2"/>
</dbReference>
<evidence type="ECO:0000256" key="2">
    <source>
        <dbReference type="SAM" id="Phobius"/>
    </source>
</evidence>
<dbReference type="InterPro" id="IPR025582">
    <property type="entry name" value="YARHG_dom"/>
</dbReference>
<evidence type="ECO:0000259" key="3">
    <source>
        <dbReference type="SMART" id="SM01324"/>
    </source>
</evidence>
<keyword evidence="2" id="KW-1133">Transmembrane helix</keyword>
<feature type="transmembrane region" description="Helical" evidence="2">
    <location>
        <begin position="21"/>
        <end position="40"/>
    </location>
</feature>
<dbReference type="InterPro" id="IPR038434">
    <property type="entry name" value="YARHG_sf"/>
</dbReference>
<keyword evidence="4" id="KW-0282">Flagellum</keyword>
<keyword evidence="2" id="KW-0812">Transmembrane</keyword>
<keyword evidence="5" id="KW-1185">Reference proteome</keyword>